<sequence>MLNLLRLLRAHLPAYRGAVFLLLLLQLVQTGATLALPALTADVIDNGVVAGDRNRIVTTGVTMVLIAAVQVAVSVVAVWIGTRTATSVGRDLRGAVFRHTHDLSAHQAARYGTSSLVTRTVNDVQHVQELVLTALNVALAAPFLGIGGVVLALRSDVPLAWLITLIVPAVSITASVILVRMSPLYARMQDGLDGIGQVLREQITGVRVVRAFVRDDHERRRFAEANAGLLAVSLKVGRLTAAMFPVVLLVMNLFTVALLWAGAIRVDGGQVQVGTLNAFMGYQALILIATISAMLVFLNMPRAEASARRITEVLRSEPDVLAPATPRAASPACLLEIRSAGFGYPGAQRPILTDIDLVAAPGEIVAVVGSTGSGKTTLLEMIMRLIDVTSGSVRVNGVDVRELDPPELRRLVGIVPQRAYLFSGTVASNLRLGNPDATDQELWHALDVAQASDFVRKMEGGLAAELSQGGTNISGGQRQRLTIARALVRKPKIYLLDDCFSALDASTDAAVRAALARETEQSLVVMVAQRISSIRNADRILVLDRGELIGAGTHDQLIATNRTYQEIAATQLQPEGVLR</sequence>
<dbReference type="PANTHER" id="PTHR43394">
    <property type="entry name" value="ATP-DEPENDENT PERMEASE MDL1, MITOCHONDRIAL"/>
    <property type="match status" value="1"/>
</dbReference>
<dbReference type="InterPro" id="IPR036640">
    <property type="entry name" value="ABC1_TM_sf"/>
</dbReference>
<dbReference type="InterPro" id="IPR039421">
    <property type="entry name" value="Type_1_exporter"/>
</dbReference>
<evidence type="ECO:0000259" key="9">
    <source>
        <dbReference type="PROSITE" id="PS50929"/>
    </source>
</evidence>
<keyword evidence="11" id="KW-1185">Reference proteome</keyword>
<comment type="subcellular location">
    <subcellularLocation>
        <location evidence="1">Cell membrane</location>
        <topology evidence="1">Multi-pass membrane protein</topology>
    </subcellularLocation>
</comment>
<dbReference type="PROSITE" id="PS50929">
    <property type="entry name" value="ABC_TM1F"/>
    <property type="match status" value="1"/>
</dbReference>
<gene>
    <name evidence="10" type="ORF">Aco03nite_052630</name>
</gene>
<evidence type="ECO:0000259" key="8">
    <source>
        <dbReference type="PROSITE" id="PS50893"/>
    </source>
</evidence>
<keyword evidence="6 7" id="KW-0472">Membrane</keyword>
<keyword evidence="2 7" id="KW-0812">Transmembrane</keyword>
<organism evidence="10 11">
    <name type="scientific">Actinoplanes couchii</name>
    <dbReference type="NCBI Taxonomy" id="403638"/>
    <lineage>
        <taxon>Bacteria</taxon>
        <taxon>Bacillati</taxon>
        <taxon>Actinomycetota</taxon>
        <taxon>Actinomycetes</taxon>
        <taxon>Micromonosporales</taxon>
        <taxon>Micromonosporaceae</taxon>
        <taxon>Actinoplanes</taxon>
    </lineage>
</organism>
<evidence type="ECO:0000256" key="7">
    <source>
        <dbReference type="SAM" id="Phobius"/>
    </source>
</evidence>
<evidence type="ECO:0000313" key="10">
    <source>
        <dbReference type="EMBL" id="GID56859.1"/>
    </source>
</evidence>
<evidence type="ECO:0000256" key="3">
    <source>
        <dbReference type="ARBA" id="ARBA00022741"/>
    </source>
</evidence>
<feature type="transmembrane region" description="Helical" evidence="7">
    <location>
        <begin position="280"/>
        <end position="300"/>
    </location>
</feature>
<dbReference type="GO" id="GO:0005524">
    <property type="term" value="F:ATP binding"/>
    <property type="evidence" value="ECO:0007669"/>
    <property type="project" value="UniProtKB-KW"/>
</dbReference>
<keyword evidence="5 7" id="KW-1133">Transmembrane helix</keyword>
<keyword evidence="4 10" id="KW-0067">ATP-binding</keyword>
<evidence type="ECO:0000256" key="6">
    <source>
        <dbReference type="ARBA" id="ARBA00023136"/>
    </source>
</evidence>
<name>A0ABQ3XEC5_9ACTN</name>
<dbReference type="InterPro" id="IPR003439">
    <property type="entry name" value="ABC_transporter-like_ATP-bd"/>
</dbReference>
<dbReference type="InterPro" id="IPR011527">
    <property type="entry name" value="ABC1_TM_dom"/>
</dbReference>
<protein>
    <submittedName>
        <fullName evidence="10">Multidrug ABC transporter ATP-binding protein</fullName>
    </submittedName>
</protein>
<proteinExistence type="predicted"/>
<dbReference type="InterPro" id="IPR027417">
    <property type="entry name" value="P-loop_NTPase"/>
</dbReference>
<dbReference type="SMART" id="SM00382">
    <property type="entry name" value="AAA"/>
    <property type="match status" value="1"/>
</dbReference>
<dbReference type="PROSITE" id="PS00211">
    <property type="entry name" value="ABC_TRANSPORTER_1"/>
    <property type="match status" value="1"/>
</dbReference>
<feature type="transmembrane region" description="Helical" evidence="7">
    <location>
        <begin position="159"/>
        <end position="179"/>
    </location>
</feature>
<evidence type="ECO:0000256" key="4">
    <source>
        <dbReference type="ARBA" id="ARBA00022840"/>
    </source>
</evidence>
<dbReference type="Gene3D" id="1.20.1560.10">
    <property type="entry name" value="ABC transporter type 1, transmembrane domain"/>
    <property type="match status" value="1"/>
</dbReference>
<dbReference type="CDD" id="cd18548">
    <property type="entry name" value="ABC_6TM_Tm287_like"/>
    <property type="match status" value="1"/>
</dbReference>
<dbReference type="Proteomes" id="UP000612282">
    <property type="component" value="Unassembled WGS sequence"/>
</dbReference>
<dbReference type="EMBL" id="BOMG01000064">
    <property type="protein sequence ID" value="GID56859.1"/>
    <property type="molecule type" value="Genomic_DNA"/>
</dbReference>
<feature type="transmembrane region" description="Helical" evidence="7">
    <location>
        <begin position="56"/>
        <end position="80"/>
    </location>
</feature>
<keyword evidence="3" id="KW-0547">Nucleotide-binding</keyword>
<dbReference type="Pfam" id="PF00005">
    <property type="entry name" value="ABC_tran"/>
    <property type="match status" value="1"/>
</dbReference>
<feature type="domain" description="ABC transporter" evidence="8">
    <location>
        <begin position="337"/>
        <end position="570"/>
    </location>
</feature>
<accession>A0ABQ3XEC5</accession>
<dbReference type="Gene3D" id="3.40.50.300">
    <property type="entry name" value="P-loop containing nucleotide triphosphate hydrolases"/>
    <property type="match status" value="1"/>
</dbReference>
<reference evidence="10 11" key="1">
    <citation type="submission" date="2021-01" db="EMBL/GenBank/DDBJ databases">
        <title>Whole genome shotgun sequence of Actinoplanes couchii NBRC 106145.</title>
        <authorList>
            <person name="Komaki H."/>
            <person name="Tamura T."/>
        </authorList>
    </citation>
    <scope>NUCLEOTIDE SEQUENCE [LARGE SCALE GENOMIC DNA]</scope>
    <source>
        <strain evidence="10 11">NBRC 106145</strain>
    </source>
</reference>
<feature type="transmembrane region" description="Helical" evidence="7">
    <location>
        <begin position="239"/>
        <end position="260"/>
    </location>
</feature>
<evidence type="ECO:0000313" key="11">
    <source>
        <dbReference type="Proteomes" id="UP000612282"/>
    </source>
</evidence>
<dbReference type="InterPro" id="IPR003593">
    <property type="entry name" value="AAA+_ATPase"/>
</dbReference>
<dbReference type="SUPFAM" id="SSF52540">
    <property type="entry name" value="P-loop containing nucleoside triphosphate hydrolases"/>
    <property type="match status" value="1"/>
</dbReference>
<feature type="domain" description="ABC transmembrane type-1" evidence="9">
    <location>
        <begin position="20"/>
        <end position="302"/>
    </location>
</feature>
<comment type="caution">
    <text evidence="10">The sequence shown here is derived from an EMBL/GenBank/DDBJ whole genome shotgun (WGS) entry which is preliminary data.</text>
</comment>
<dbReference type="PROSITE" id="PS50893">
    <property type="entry name" value="ABC_TRANSPORTER_2"/>
    <property type="match status" value="1"/>
</dbReference>
<feature type="transmembrane region" description="Helical" evidence="7">
    <location>
        <begin position="130"/>
        <end position="153"/>
    </location>
</feature>
<dbReference type="Pfam" id="PF00664">
    <property type="entry name" value="ABC_membrane"/>
    <property type="match status" value="1"/>
</dbReference>
<evidence type="ECO:0000256" key="1">
    <source>
        <dbReference type="ARBA" id="ARBA00004651"/>
    </source>
</evidence>
<dbReference type="PANTHER" id="PTHR43394:SF1">
    <property type="entry name" value="ATP-BINDING CASSETTE SUB-FAMILY B MEMBER 10, MITOCHONDRIAL"/>
    <property type="match status" value="1"/>
</dbReference>
<dbReference type="InterPro" id="IPR017871">
    <property type="entry name" value="ABC_transporter-like_CS"/>
</dbReference>
<evidence type="ECO:0000256" key="5">
    <source>
        <dbReference type="ARBA" id="ARBA00022989"/>
    </source>
</evidence>
<evidence type="ECO:0000256" key="2">
    <source>
        <dbReference type="ARBA" id="ARBA00022692"/>
    </source>
</evidence>
<dbReference type="SUPFAM" id="SSF90123">
    <property type="entry name" value="ABC transporter transmembrane region"/>
    <property type="match status" value="1"/>
</dbReference>